<evidence type="ECO:0008006" key="3">
    <source>
        <dbReference type="Google" id="ProtNLM"/>
    </source>
</evidence>
<dbReference type="EMBL" id="JBEPMK010000004">
    <property type="protein sequence ID" value="MET3644752.1"/>
    <property type="molecule type" value="Genomic_DNA"/>
</dbReference>
<keyword evidence="2" id="KW-1185">Reference proteome</keyword>
<comment type="caution">
    <text evidence="1">The sequence shown here is derived from an EMBL/GenBank/DDBJ whole genome shotgun (WGS) entry which is preliminary data.</text>
</comment>
<dbReference type="Proteomes" id="UP001549055">
    <property type="component" value="Unassembled WGS sequence"/>
</dbReference>
<accession>A0ABV2JLI4</accession>
<protein>
    <recommendedName>
        <fullName evidence="3">DUF2316 family protein</fullName>
    </recommendedName>
</protein>
<dbReference type="Pfam" id="PF10078">
    <property type="entry name" value="DUF2316"/>
    <property type="match status" value="1"/>
</dbReference>
<sequence>MLTRQEVIHTAQELQENYRRLAYPEERVLADTKLSSRQLQRVLQVNGADPGHVWMVRDYLEEMLQKEGKEVYPFSRLADHSANRWFSYEKPWKY</sequence>
<dbReference type="InterPro" id="IPR018757">
    <property type="entry name" value="DUF2316"/>
</dbReference>
<reference evidence="1 2" key="1">
    <citation type="submission" date="2024-06" db="EMBL/GenBank/DDBJ databases">
        <title>Genomic Encyclopedia of Type Strains, Phase IV (KMG-IV): sequencing the most valuable type-strain genomes for metagenomic binning, comparative biology and taxonomic classification.</title>
        <authorList>
            <person name="Goeker M."/>
        </authorList>
    </citation>
    <scope>NUCLEOTIDE SEQUENCE [LARGE SCALE GENOMIC DNA]</scope>
    <source>
        <strain evidence="1 2">DSM 15349</strain>
    </source>
</reference>
<evidence type="ECO:0000313" key="1">
    <source>
        <dbReference type="EMBL" id="MET3644752.1"/>
    </source>
</evidence>
<name>A0ABV2JLI4_9STRE</name>
<proteinExistence type="predicted"/>
<evidence type="ECO:0000313" key="2">
    <source>
        <dbReference type="Proteomes" id="UP001549055"/>
    </source>
</evidence>
<organism evidence="1 2">
    <name type="scientific">Streptococcus gallinaceus</name>
    <dbReference type="NCBI Taxonomy" id="165758"/>
    <lineage>
        <taxon>Bacteria</taxon>
        <taxon>Bacillati</taxon>
        <taxon>Bacillota</taxon>
        <taxon>Bacilli</taxon>
        <taxon>Lactobacillales</taxon>
        <taxon>Streptococcaceae</taxon>
        <taxon>Streptococcus</taxon>
    </lineage>
</organism>
<dbReference type="RefSeq" id="WP_253364909.1">
    <property type="nucleotide sequence ID" value="NZ_JALJXU010000004.1"/>
</dbReference>
<gene>
    <name evidence="1" type="ORF">ABID27_001379</name>
</gene>